<dbReference type="Proteomes" id="UP000225821">
    <property type="component" value="Segment"/>
</dbReference>
<sequence length="176" mass="20219">MIKHLLSRHYDPSRYKHQTIDEFNRILTVDLHNLSGRMVGFQQYRPDVTDKSIDNDPMRGRYCTIAPRDTTAVWGLETLSYSKRDLYVVEGIFKASTLHMLGHNAIAVLTCNPLKMQSWLWILRQQFNVIGIGDNDKAGLKLVQLVGGFQCDDLDEMPLEAAYQLVRLKTFGFSLK</sequence>
<keyword evidence="2" id="KW-1185">Reference proteome</keyword>
<protein>
    <recommendedName>
        <fullName evidence="3">Toprim domain-containing protein</fullName>
    </recommendedName>
</protein>
<dbReference type="InterPro" id="IPR034154">
    <property type="entry name" value="TOPRIM_DnaG/twinkle"/>
</dbReference>
<dbReference type="SUPFAM" id="SSF56731">
    <property type="entry name" value="DNA primase core"/>
    <property type="match status" value="1"/>
</dbReference>
<dbReference type="CDD" id="cd01029">
    <property type="entry name" value="TOPRIM_primases"/>
    <property type="match status" value="1"/>
</dbReference>
<dbReference type="EMBL" id="KU873925">
    <property type="protein sequence ID" value="AND75072.1"/>
    <property type="molecule type" value="Genomic_DNA"/>
</dbReference>
<evidence type="ECO:0000313" key="2">
    <source>
        <dbReference type="Proteomes" id="UP000225821"/>
    </source>
</evidence>
<gene>
    <name evidence="1" type="ORF">pf16_149</name>
</gene>
<evidence type="ECO:0000313" key="1">
    <source>
        <dbReference type="EMBL" id="AND75072.1"/>
    </source>
</evidence>
<name>A0A1S5R3S7_9CAUD</name>
<dbReference type="OrthoDB" id="10460at10239"/>
<proteinExistence type="predicted"/>
<reference evidence="1 2" key="1">
    <citation type="submission" date="2016-03" db="EMBL/GenBank/DDBJ databases">
        <title>Characterisation of pf16 and phiPMW: Two novel phages infecting Pseudomonas putida PpG1.</title>
        <authorList>
            <person name="Magill D.J."/>
            <person name="Krylov V.N."/>
            <person name="Shaburova O.V."/>
            <person name="Allen C.C.R."/>
            <person name="McGrath J.W."/>
            <person name="Quinn J.P."/>
            <person name="Kulakov L.A."/>
        </authorList>
    </citation>
    <scope>NUCLEOTIDE SEQUENCE [LARGE SCALE GENOMIC DNA]</scope>
</reference>
<organism evidence="1 2">
    <name type="scientific">Pseudomonas phage pf16</name>
    <dbReference type="NCBI Taxonomy" id="1815630"/>
    <lineage>
        <taxon>Viruses</taxon>
        <taxon>Duplodnaviria</taxon>
        <taxon>Heunggongvirae</taxon>
        <taxon>Uroviricota</taxon>
        <taxon>Caudoviricetes</taxon>
        <taxon>Chakrabartyvirus</taxon>
        <taxon>Chakrabartyvirus pf16</taxon>
    </lineage>
</organism>
<evidence type="ECO:0008006" key="3">
    <source>
        <dbReference type="Google" id="ProtNLM"/>
    </source>
</evidence>
<accession>A0A1S5R3S7</accession>
<dbReference type="Gene3D" id="3.40.1360.10">
    <property type="match status" value="1"/>
</dbReference>